<gene>
    <name evidence="3" type="ORF">AAF454_09920</name>
</gene>
<evidence type="ECO:0000313" key="4">
    <source>
        <dbReference type="Proteomes" id="UP001398420"/>
    </source>
</evidence>
<dbReference type="Pfam" id="PF06897">
    <property type="entry name" value="DUF1269"/>
    <property type="match status" value="1"/>
</dbReference>
<name>A0ABU9LL67_9BACL</name>
<keyword evidence="2" id="KW-0812">Transmembrane</keyword>
<keyword evidence="2" id="KW-0472">Membrane</keyword>
<keyword evidence="4" id="KW-1185">Reference proteome</keyword>
<feature type="transmembrane region" description="Helical" evidence="2">
    <location>
        <begin position="65"/>
        <end position="89"/>
    </location>
</feature>
<feature type="region of interest" description="Disordered" evidence="1">
    <location>
        <begin position="163"/>
        <end position="183"/>
    </location>
</feature>
<protein>
    <submittedName>
        <fullName evidence="3">DUF1269 domain-containing protein</fullName>
    </submittedName>
</protein>
<accession>A0ABU9LL67</accession>
<sequence length="212" mass="23574">MENIVVSYNKVESEAYQTFTQLKQREGVIGSTTISNAILIKRNGVQLQTLDDYMTSNENALKGSLIGTLIGILGGPIGMLLGLGVGAIVGSISEMDEMETDSSLIGAMTSRLEDGDVAIIALVQETDEKFLDELLNEHETRIVRYDAALITEEVEHAQQLQKDMEKQTRQKLSAERSEERKAKVAAYKEKIKSQFEHLKKNKKHKDDSQSEA</sequence>
<dbReference type="InterPro" id="IPR009200">
    <property type="entry name" value="DUF1269_membrane"/>
</dbReference>
<reference evidence="3 4" key="1">
    <citation type="submission" date="2024-04" db="EMBL/GenBank/DDBJ databases">
        <authorList>
            <person name="Wu Y.S."/>
            <person name="Zhang L."/>
        </authorList>
    </citation>
    <scope>NUCLEOTIDE SEQUENCE [LARGE SCALE GENOMIC DNA]</scope>
    <source>
        <strain evidence="3 4">KG-01</strain>
    </source>
</reference>
<proteinExistence type="predicted"/>
<keyword evidence="2" id="KW-1133">Transmembrane helix</keyword>
<organism evidence="3 4">
    <name type="scientific">Kurthia gibsonii</name>
    <dbReference type="NCBI Taxonomy" id="33946"/>
    <lineage>
        <taxon>Bacteria</taxon>
        <taxon>Bacillati</taxon>
        <taxon>Bacillota</taxon>
        <taxon>Bacilli</taxon>
        <taxon>Bacillales</taxon>
        <taxon>Caryophanaceae</taxon>
        <taxon>Kurthia</taxon>
    </lineage>
</organism>
<comment type="caution">
    <text evidence="3">The sequence shown here is derived from an EMBL/GenBank/DDBJ whole genome shotgun (WGS) entry which is preliminary data.</text>
</comment>
<evidence type="ECO:0000313" key="3">
    <source>
        <dbReference type="EMBL" id="MEL5988713.1"/>
    </source>
</evidence>
<evidence type="ECO:0000256" key="2">
    <source>
        <dbReference type="SAM" id="Phobius"/>
    </source>
</evidence>
<dbReference type="Proteomes" id="UP001398420">
    <property type="component" value="Unassembled WGS sequence"/>
</dbReference>
<dbReference type="EMBL" id="JBCEWA010000007">
    <property type="protein sequence ID" value="MEL5988713.1"/>
    <property type="molecule type" value="Genomic_DNA"/>
</dbReference>
<evidence type="ECO:0000256" key="1">
    <source>
        <dbReference type="SAM" id="MobiDB-lite"/>
    </source>
</evidence>
<dbReference type="RefSeq" id="WP_068453265.1">
    <property type="nucleotide sequence ID" value="NZ_CP147847.1"/>
</dbReference>